<reference evidence="2" key="1">
    <citation type="journal article" date="2018" name="Nat. Microbiol.">
        <title>Leveraging single-cell genomics to expand the fungal tree of life.</title>
        <authorList>
            <person name="Ahrendt S.R."/>
            <person name="Quandt C.A."/>
            <person name="Ciobanu D."/>
            <person name="Clum A."/>
            <person name="Salamov A."/>
            <person name="Andreopoulos B."/>
            <person name="Cheng J.F."/>
            <person name="Woyke T."/>
            <person name="Pelin A."/>
            <person name="Henrissat B."/>
            <person name="Reynolds N.K."/>
            <person name="Benny G.L."/>
            <person name="Smith M.E."/>
            <person name="James T.Y."/>
            <person name="Grigoriev I.V."/>
        </authorList>
    </citation>
    <scope>NUCLEOTIDE SEQUENCE [LARGE SCALE GENOMIC DNA]</scope>
</reference>
<organism evidence="1 2">
    <name type="scientific">Blyttiomyces helicus</name>
    <dbReference type="NCBI Taxonomy" id="388810"/>
    <lineage>
        <taxon>Eukaryota</taxon>
        <taxon>Fungi</taxon>
        <taxon>Fungi incertae sedis</taxon>
        <taxon>Chytridiomycota</taxon>
        <taxon>Chytridiomycota incertae sedis</taxon>
        <taxon>Chytridiomycetes</taxon>
        <taxon>Chytridiomycetes incertae sedis</taxon>
        <taxon>Blyttiomyces</taxon>
    </lineage>
</organism>
<proteinExistence type="predicted"/>
<gene>
    <name evidence="1" type="ORF">BDK51DRAFT_26006</name>
</gene>
<protein>
    <submittedName>
        <fullName evidence="1">Uncharacterized protein</fullName>
    </submittedName>
</protein>
<keyword evidence="2" id="KW-1185">Reference proteome</keyword>
<evidence type="ECO:0000313" key="1">
    <source>
        <dbReference type="EMBL" id="RKO86712.1"/>
    </source>
</evidence>
<evidence type="ECO:0000313" key="2">
    <source>
        <dbReference type="Proteomes" id="UP000269721"/>
    </source>
</evidence>
<dbReference type="Proteomes" id="UP000269721">
    <property type="component" value="Unassembled WGS sequence"/>
</dbReference>
<sequence length="301" mass="33994">MRGDGQFEEKTNALPWVCPDAGRRVLESRKFGRGEGVCVDDPVCQKEHEDGPETGLSLSIPIFICGLGSLTKLSRPRLAKVLERERFLVVIMNNDRRMGQMQASDPCSLLQTRNECVMHVGEEPMAGQMMRRTLKADMFGERATNRAQQKTEKEKGPMQPLKTTQAKVELIVKVVRSIEVQPHIQGRPPDRSHSVRNMCRLPVVTGALLNDQGWKTGQEGEQTTAFGGGGWTIKPKRGRSITDYKMLLESIWGEISKEQDSWLFGNEQEAVYEEMDRLLDDIVPSFPRMQACLMKRPVIKP</sequence>
<dbReference type="AlphaFoldDB" id="A0A4P9W4A0"/>
<name>A0A4P9W4A0_9FUNG</name>
<accession>A0A4P9W4A0</accession>
<dbReference type="EMBL" id="KZ997968">
    <property type="protein sequence ID" value="RKO86712.1"/>
    <property type="molecule type" value="Genomic_DNA"/>
</dbReference>